<keyword evidence="8" id="KW-1185">Reference proteome</keyword>
<dbReference type="InterPro" id="IPR042533">
    <property type="entry name" value="Nucleoporin_Nup155_C_1"/>
</dbReference>
<dbReference type="FunCoup" id="A0A1Y1U8R6">
    <property type="interactions" value="802"/>
</dbReference>
<comment type="similarity">
    <text evidence="2">Belongs to the non-repetitive/WGA-negative nucleoporin family.</text>
</comment>
<accession>A0A1Y1U8R6</accession>
<evidence type="ECO:0000256" key="3">
    <source>
        <dbReference type="ARBA" id="ARBA00022448"/>
    </source>
</evidence>
<evidence type="ECO:0000256" key="1">
    <source>
        <dbReference type="ARBA" id="ARBA00004123"/>
    </source>
</evidence>
<dbReference type="PANTHER" id="PTHR10350:SF6">
    <property type="entry name" value="NUCLEAR PORE COMPLEX PROTEIN NUP155"/>
    <property type="match status" value="1"/>
</dbReference>
<dbReference type="GO" id="GO:0006606">
    <property type="term" value="P:protein import into nucleus"/>
    <property type="evidence" value="ECO:0007669"/>
    <property type="project" value="TreeGrafter"/>
</dbReference>
<evidence type="ECO:0000256" key="2">
    <source>
        <dbReference type="ARBA" id="ARBA00007373"/>
    </source>
</evidence>
<keyword evidence="4" id="KW-0539">Nucleus</keyword>
<dbReference type="Pfam" id="PF03177">
    <property type="entry name" value="Nucleoporin_C"/>
    <property type="match status" value="1"/>
</dbReference>
<feature type="domain" description="Nucleoporin Nup133/Nup155-like N-terminal" evidence="6">
    <location>
        <begin position="112"/>
        <end position="517"/>
    </location>
</feature>
<name>A0A1Y1U8R6_9TREE</name>
<proteinExistence type="inferred from homology"/>
<dbReference type="InterPro" id="IPR004870">
    <property type="entry name" value="Nucleoporin_Nup155"/>
</dbReference>
<keyword evidence="3" id="KW-0813">Transport</keyword>
<dbReference type="GO" id="GO:0036228">
    <property type="term" value="P:protein localization to nuclear inner membrane"/>
    <property type="evidence" value="ECO:0007669"/>
    <property type="project" value="TreeGrafter"/>
</dbReference>
<dbReference type="GO" id="GO:0044611">
    <property type="term" value="C:nuclear pore inner ring"/>
    <property type="evidence" value="ECO:0007669"/>
    <property type="project" value="TreeGrafter"/>
</dbReference>
<dbReference type="Gene3D" id="1.25.40.450">
    <property type="entry name" value="Nucleoporin, helical domain, N-terminal subdomain"/>
    <property type="match status" value="1"/>
</dbReference>
<dbReference type="Gene3D" id="1.20.58.1780">
    <property type="match status" value="1"/>
</dbReference>
<gene>
    <name evidence="7" type="ORF">BD324DRAFT_583498</name>
</gene>
<dbReference type="GeneID" id="33555434"/>
<dbReference type="RefSeq" id="XP_021868671.1">
    <property type="nucleotide sequence ID" value="XM_022013626.1"/>
</dbReference>
<evidence type="ECO:0000259" key="5">
    <source>
        <dbReference type="Pfam" id="PF03177"/>
    </source>
</evidence>
<dbReference type="InterPro" id="IPR007187">
    <property type="entry name" value="Nucleoporin_Nup133/Nup155_C"/>
</dbReference>
<dbReference type="Proteomes" id="UP000193218">
    <property type="component" value="Unassembled WGS sequence"/>
</dbReference>
<protein>
    <submittedName>
        <fullName evidence="7">Non-repetitive/WGA-negative nucleoporin C-terminal-domain-containing protein</fullName>
    </submittedName>
</protein>
<evidence type="ECO:0000313" key="8">
    <source>
        <dbReference type="Proteomes" id="UP000193218"/>
    </source>
</evidence>
<dbReference type="GO" id="GO:0006405">
    <property type="term" value="P:RNA export from nucleus"/>
    <property type="evidence" value="ECO:0007669"/>
    <property type="project" value="TreeGrafter"/>
</dbReference>
<sequence>MQHTQGQGSWGVQNGQRSYGTVGYNSYSSSSNLLGTSLGPQPLDEYRAGDDPIYGPLSKARTKVERGYTADSEISPDLMDIITQPSEFSYERPYVDLPSPAAAFRPMKITRNIPLPDALHQELNYKHLTARMGLFEEIDRAWFAIDNRLFLWDYTDGRDFNRYDEQADTIVSVGLVKARKDVFVDDITHVLIICTASKVTLIGVSRPSSRELNLYATNLTADLPTAMLQISGTNHGRVFLRGENKDLYELDYTTDSSWLFGSGAKVRVTNKTATGMGYILPSVFGSGGKEGVENFALDPVANRLFTYHTKGEIEWIDVSGTDYITRGRYNRLLADFQAEYARLNSNSRPDSTVFKVISMAPVGIHESPRLGLVVFASNGWRAYFNLQYFGSTPILRRPPPVQNLKLEQSTFYSSGTVFAVQTDTSQPTPTSILHMITPHTGRLAAAKENGFQDPSAANMAEWHTSEQVASSIWTIAETPKTDPANLPSTLRKSNSLALAPLARQANVESRSFIILSTGGIFFAVQSRPLDMLSAGLETERDAAEVVGANFGRVQLAAMSITLGAKTSIKNQDLTSALSHIMHNAQAPQVINGANGKSILYSPRHDGLALTLARFLRPIWDSKVTLSTAATASAPSRQVLGCGESVLLDVQAKLEQLRQYTNDNPFPRMQAEGDIKLAWDQEESSVEALKKLLNQAIEAISFILLLNDYRISEIIARRCRCDGPLQSSLSNLLWRDLVCSINGKDIAKKLVTALIEQQIGQELGIDTLSEILQQRCGTFVQPGDVVLYKAEESMRRAEGSRDPSERSDSLGEAVRLLSRAGSAIFPRIGEITKRMRSLQYAPGAIELGLNCASNLDPQDRALDYVHDGRHPQDARKQFFEQRMECYACVIETLAMYDEALNQAINDVDAAEAKRDDAYSLAINSDDELFHFYLYDWQVATNRQEQLLEYATPFIEKYLQETSSDIEDRRDLLWKFYARSGEYLLAAKALHELAVRQSPMTLTDRVYYLAQSLTSAKSAASVGADDVEFISSVQERLEVAQVQQEVGRGIEGHPDMTRVEKDEVLAKLNTNLLGLDELYQNFARPFRLYEPILLILKTADTRVDDVCEAVWRQLLQNAAIGPTPHAAMGEKVVELFRRYFPSEAAPLEDIVIGVVYSEALLLGSSAEEGWITRAMLEGGVPMRECWEVVMISHDQAETDEEREFYAEEAGVLADLWVHERDSIHLAEVERFVSAYLLRTQAAQMDDRKRRTKEMMNRAKAVIGRW</sequence>
<dbReference type="InterPro" id="IPR042538">
    <property type="entry name" value="Nucleoporin_Nup155_C_3"/>
</dbReference>
<evidence type="ECO:0000256" key="4">
    <source>
        <dbReference type="ARBA" id="ARBA00023242"/>
    </source>
</evidence>
<dbReference type="InParanoid" id="A0A1Y1U8R6"/>
<reference evidence="7 8" key="1">
    <citation type="submission" date="2017-03" db="EMBL/GenBank/DDBJ databases">
        <title>Widespread Adenine N6-methylation of Active Genes in Fungi.</title>
        <authorList>
            <consortium name="DOE Joint Genome Institute"/>
            <person name="Mondo S.J."/>
            <person name="Dannebaum R.O."/>
            <person name="Kuo R.C."/>
            <person name="Louie K.B."/>
            <person name="Bewick A.J."/>
            <person name="Labutti K."/>
            <person name="Haridas S."/>
            <person name="Kuo A."/>
            <person name="Salamov A."/>
            <person name="Ahrendt S.R."/>
            <person name="Lau R."/>
            <person name="Bowen B.P."/>
            <person name="Lipzen A."/>
            <person name="Sullivan W."/>
            <person name="Andreopoulos W.B."/>
            <person name="Clum A."/>
            <person name="Lindquist E."/>
            <person name="Daum C."/>
            <person name="Northen T.R."/>
            <person name="Ramamoorthy G."/>
            <person name="Schmitz R.J."/>
            <person name="Gryganskyi A."/>
            <person name="Culley D."/>
            <person name="Magnuson J."/>
            <person name="James T.Y."/>
            <person name="O'Malley M.A."/>
            <person name="Stajich J.E."/>
            <person name="Spatafora J.W."/>
            <person name="Visel A."/>
            <person name="Grigoriev I.V."/>
        </authorList>
    </citation>
    <scope>NUCLEOTIDE SEQUENCE [LARGE SCALE GENOMIC DNA]</scope>
    <source>
        <strain evidence="7 8">NRRL Y-17943</strain>
    </source>
</reference>
<feature type="domain" description="Nucleoporin Nup133/Nup155-like C-terminal" evidence="5">
    <location>
        <begin position="601"/>
        <end position="1235"/>
    </location>
</feature>
<dbReference type="PANTHER" id="PTHR10350">
    <property type="entry name" value="NUCLEAR PORE COMPLEX PROTEIN NUP155"/>
    <property type="match status" value="1"/>
</dbReference>
<dbReference type="Gene3D" id="1.25.40.440">
    <property type="entry name" value="Nucleoporin, helical domain, central subdomain"/>
    <property type="match status" value="1"/>
</dbReference>
<dbReference type="EMBL" id="NBSH01000014">
    <property type="protein sequence ID" value="ORX34408.1"/>
    <property type="molecule type" value="Genomic_DNA"/>
</dbReference>
<dbReference type="InterPro" id="IPR042537">
    <property type="entry name" value="Nucleoporin_Nup155_C_2"/>
</dbReference>
<comment type="subcellular location">
    <subcellularLocation>
        <location evidence="1">Nucleus</location>
    </subcellularLocation>
</comment>
<dbReference type="GO" id="GO:0017056">
    <property type="term" value="F:structural constituent of nuclear pore"/>
    <property type="evidence" value="ECO:0007669"/>
    <property type="project" value="InterPro"/>
</dbReference>
<evidence type="ECO:0000259" key="6">
    <source>
        <dbReference type="Pfam" id="PF08801"/>
    </source>
</evidence>
<dbReference type="STRING" id="4999.A0A1Y1U8R6"/>
<comment type="caution">
    <text evidence="7">The sequence shown here is derived from an EMBL/GenBank/DDBJ whole genome shotgun (WGS) entry which is preliminary data.</text>
</comment>
<evidence type="ECO:0000313" key="7">
    <source>
        <dbReference type="EMBL" id="ORX34408.1"/>
    </source>
</evidence>
<dbReference type="Gene3D" id="1.20.120.1880">
    <property type="entry name" value="Nucleoporin, helical C-terminal domain"/>
    <property type="match status" value="1"/>
</dbReference>
<dbReference type="GO" id="GO:0000972">
    <property type="term" value="P:transcription-dependent tethering of RNA polymerase II gene DNA at nuclear periphery"/>
    <property type="evidence" value="ECO:0007669"/>
    <property type="project" value="TreeGrafter"/>
</dbReference>
<dbReference type="AlphaFoldDB" id="A0A1Y1U8R6"/>
<dbReference type="Pfam" id="PF08801">
    <property type="entry name" value="Nucleoporin_N"/>
    <property type="match status" value="1"/>
</dbReference>
<dbReference type="OrthoDB" id="338970at2759"/>
<dbReference type="InterPro" id="IPR014908">
    <property type="entry name" value="Nucleoporin_Nup133/Nup155_N"/>
</dbReference>
<organism evidence="7 8">
    <name type="scientific">Kockovaella imperatae</name>
    <dbReference type="NCBI Taxonomy" id="4999"/>
    <lineage>
        <taxon>Eukaryota</taxon>
        <taxon>Fungi</taxon>
        <taxon>Dikarya</taxon>
        <taxon>Basidiomycota</taxon>
        <taxon>Agaricomycotina</taxon>
        <taxon>Tremellomycetes</taxon>
        <taxon>Tremellales</taxon>
        <taxon>Cuniculitremaceae</taxon>
        <taxon>Kockovaella</taxon>
    </lineage>
</organism>